<dbReference type="GO" id="GO:0009788">
    <property type="term" value="P:negative regulation of abscisic acid-activated signaling pathway"/>
    <property type="evidence" value="ECO:0007669"/>
    <property type="project" value="InterPro"/>
</dbReference>
<dbReference type="Gene3D" id="3.30.160.60">
    <property type="entry name" value="Classic Zinc Finger"/>
    <property type="match status" value="1"/>
</dbReference>
<keyword evidence="9" id="KW-1185">Reference proteome</keyword>
<evidence type="ECO:0000313" key="8">
    <source>
        <dbReference type="EnsemblPlants" id="Ma10_p07340.1"/>
    </source>
</evidence>
<dbReference type="GO" id="GO:0008270">
    <property type="term" value="F:zinc ion binding"/>
    <property type="evidence" value="ECO:0007669"/>
    <property type="project" value="UniProtKB-KW"/>
</dbReference>
<evidence type="ECO:0000313" key="9">
    <source>
        <dbReference type="Proteomes" id="UP000012960"/>
    </source>
</evidence>
<dbReference type="OrthoDB" id="1933825at2759"/>
<dbReference type="PANTHER" id="PTHR47287:SF15">
    <property type="entry name" value="ZINC FINGER PROTEIN 3-LIKE"/>
    <property type="match status" value="1"/>
</dbReference>
<feature type="domain" description="C2H2-type" evidence="7">
    <location>
        <begin position="29"/>
        <end position="56"/>
    </location>
</feature>
<dbReference type="InterPro" id="IPR044246">
    <property type="entry name" value="ZFP3-like"/>
</dbReference>
<keyword evidence="5" id="KW-0539">Nucleus</keyword>
<evidence type="ECO:0000256" key="4">
    <source>
        <dbReference type="ARBA" id="ARBA00022833"/>
    </source>
</evidence>
<organism evidence="8 9">
    <name type="scientific">Musa acuminata subsp. malaccensis</name>
    <name type="common">Wild banana</name>
    <name type="synonym">Musa malaccensis</name>
    <dbReference type="NCBI Taxonomy" id="214687"/>
    <lineage>
        <taxon>Eukaryota</taxon>
        <taxon>Viridiplantae</taxon>
        <taxon>Streptophyta</taxon>
        <taxon>Embryophyta</taxon>
        <taxon>Tracheophyta</taxon>
        <taxon>Spermatophyta</taxon>
        <taxon>Magnoliopsida</taxon>
        <taxon>Liliopsida</taxon>
        <taxon>Zingiberales</taxon>
        <taxon>Musaceae</taxon>
        <taxon>Musa</taxon>
    </lineage>
</organism>
<accession>A0A804KTL1</accession>
<evidence type="ECO:0000256" key="2">
    <source>
        <dbReference type="ARBA" id="ARBA00022723"/>
    </source>
</evidence>
<dbReference type="InParanoid" id="A0A804KTL1"/>
<dbReference type="Pfam" id="PF13912">
    <property type="entry name" value="zf-C2H2_6"/>
    <property type="match status" value="1"/>
</dbReference>
<dbReference type="SUPFAM" id="SSF57667">
    <property type="entry name" value="beta-beta-alpha zinc fingers"/>
    <property type="match status" value="1"/>
</dbReference>
<dbReference type="GO" id="GO:0005634">
    <property type="term" value="C:nucleus"/>
    <property type="evidence" value="ECO:0007669"/>
    <property type="project" value="UniProtKB-SubCell"/>
</dbReference>
<dbReference type="InterPro" id="IPR013087">
    <property type="entry name" value="Znf_C2H2_type"/>
</dbReference>
<dbReference type="PANTHER" id="PTHR47287">
    <property type="entry name" value="C2H2 AND C2HC ZINC FINGERS SUPERFAMILY PROTEIN"/>
    <property type="match status" value="1"/>
</dbReference>
<sequence length="101" mass="11392">MEFEKKKDDGVSLELGLKPSMPAEPARVFACTYCRRRFVSSQALGGHQNAHKLERSLAKRGSLAAWHRHVLGMSSSFQCHEGPKRREIDDVVDEIDLSLKL</sequence>
<proteinExistence type="predicted"/>
<dbReference type="Proteomes" id="UP000012960">
    <property type="component" value="Unplaced"/>
</dbReference>
<keyword evidence="3 6" id="KW-0863">Zinc-finger</keyword>
<evidence type="ECO:0000256" key="3">
    <source>
        <dbReference type="ARBA" id="ARBA00022771"/>
    </source>
</evidence>
<dbReference type="PROSITE" id="PS00028">
    <property type="entry name" value="ZINC_FINGER_C2H2_1"/>
    <property type="match status" value="1"/>
</dbReference>
<name>A0A804KTL1_MUSAM</name>
<reference evidence="8" key="1">
    <citation type="submission" date="2021-05" db="UniProtKB">
        <authorList>
            <consortium name="EnsemblPlants"/>
        </authorList>
    </citation>
    <scope>IDENTIFICATION</scope>
    <source>
        <strain evidence="8">subsp. malaccensis</strain>
    </source>
</reference>
<dbReference type="RefSeq" id="XP_009420400.1">
    <property type="nucleotide sequence ID" value="XM_009422125.1"/>
</dbReference>
<dbReference type="GeneID" id="104000154"/>
<dbReference type="AlphaFoldDB" id="A0A804KTL1"/>
<protein>
    <recommendedName>
        <fullName evidence="7">C2H2-type domain-containing protein</fullName>
    </recommendedName>
</protein>
<dbReference type="EnsemblPlants" id="Ma10_t07340.1">
    <property type="protein sequence ID" value="Ma10_p07340.1"/>
    <property type="gene ID" value="Ma10_g07340"/>
</dbReference>
<evidence type="ECO:0000259" key="7">
    <source>
        <dbReference type="PROSITE" id="PS50157"/>
    </source>
</evidence>
<dbReference type="PROSITE" id="PS50157">
    <property type="entry name" value="ZINC_FINGER_C2H2_2"/>
    <property type="match status" value="1"/>
</dbReference>
<keyword evidence="2" id="KW-0479">Metal-binding</keyword>
<comment type="subcellular location">
    <subcellularLocation>
        <location evidence="1">Nucleus</location>
    </subcellularLocation>
</comment>
<dbReference type="KEGG" id="mus:104000154"/>
<evidence type="ECO:0000256" key="6">
    <source>
        <dbReference type="PROSITE-ProRule" id="PRU00042"/>
    </source>
</evidence>
<keyword evidence="4" id="KW-0862">Zinc</keyword>
<dbReference type="InterPro" id="IPR036236">
    <property type="entry name" value="Znf_C2H2_sf"/>
</dbReference>
<dbReference type="Gramene" id="Ma10_t07340.1">
    <property type="protein sequence ID" value="Ma10_p07340.1"/>
    <property type="gene ID" value="Ma10_g07340"/>
</dbReference>
<evidence type="ECO:0000256" key="5">
    <source>
        <dbReference type="ARBA" id="ARBA00023242"/>
    </source>
</evidence>
<evidence type="ECO:0000256" key="1">
    <source>
        <dbReference type="ARBA" id="ARBA00004123"/>
    </source>
</evidence>